<comment type="caution">
    <text evidence="2">The sequence shown here is derived from an EMBL/GenBank/DDBJ whole genome shotgun (WGS) entry which is preliminary data.</text>
</comment>
<evidence type="ECO:0000313" key="3">
    <source>
        <dbReference type="Proteomes" id="UP001501585"/>
    </source>
</evidence>
<evidence type="ECO:0008006" key="4">
    <source>
        <dbReference type="Google" id="ProtNLM"/>
    </source>
</evidence>
<dbReference type="Proteomes" id="UP001501585">
    <property type="component" value="Unassembled WGS sequence"/>
</dbReference>
<dbReference type="EMBL" id="BAAAPC010000007">
    <property type="protein sequence ID" value="GAA1994264.1"/>
    <property type="molecule type" value="Genomic_DNA"/>
</dbReference>
<reference evidence="3" key="1">
    <citation type="journal article" date="2019" name="Int. J. Syst. Evol. Microbiol.">
        <title>The Global Catalogue of Microorganisms (GCM) 10K type strain sequencing project: providing services to taxonomists for standard genome sequencing and annotation.</title>
        <authorList>
            <consortium name="The Broad Institute Genomics Platform"/>
            <consortium name="The Broad Institute Genome Sequencing Center for Infectious Disease"/>
            <person name="Wu L."/>
            <person name="Ma J."/>
        </authorList>
    </citation>
    <scope>NUCLEOTIDE SEQUENCE [LARGE SCALE GENOMIC DNA]</scope>
    <source>
        <strain evidence="3">JCM 15313</strain>
    </source>
</reference>
<protein>
    <recommendedName>
        <fullName evidence="4">Helix-turn-helix domain-containing protein</fullName>
    </recommendedName>
</protein>
<proteinExistence type="predicted"/>
<gene>
    <name evidence="2" type="ORF">GCM10009799_20460</name>
</gene>
<name>A0ABP5EEG8_9ACTN</name>
<keyword evidence="3" id="KW-1185">Reference proteome</keyword>
<accession>A0ABP5EEG8</accession>
<feature type="region of interest" description="Disordered" evidence="1">
    <location>
        <begin position="164"/>
        <end position="189"/>
    </location>
</feature>
<sequence length="189" mass="20440">MATVAQPNRRDDPRIRKRVRKLHAQGASRNAIARDVGVAKATVSAIAQDLGLSFDRSGTRAATEAAQVDHAARRARLVTRFYDQAERIMDRLDRDEHELADVSAGKLIRYTVRDLPPHDVKALVHSAGHATDKAIRLEAVDAHDGAEEAASMLARLAAGVRTAWQTGEGSAGARRPPDEPETGGVGRDE</sequence>
<organism evidence="2 3">
    <name type="scientific">Nocardiopsis rhodophaea</name>
    <dbReference type="NCBI Taxonomy" id="280238"/>
    <lineage>
        <taxon>Bacteria</taxon>
        <taxon>Bacillati</taxon>
        <taxon>Actinomycetota</taxon>
        <taxon>Actinomycetes</taxon>
        <taxon>Streptosporangiales</taxon>
        <taxon>Nocardiopsidaceae</taxon>
        <taxon>Nocardiopsis</taxon>
    </lineage>
</organism>
<evidence type="ECO:0000313" key="2">
    <source>
        <dbReference type="EMBL" id="GAA1994264.1"/>
    </source>
</evidence>
<evidence type="ECO:0000256" key="1">
    <source>
        <dbReference type="SAM" id="MobiDB-lite"/>
    </source>
</evidence>